<dbReference type="PANTHER" id="PTHR24346">
    <property type="entry name" value="MAP/MICROTUBULE AFFINITY-REGULATING KINASE"/>
    <property type="match status" value="1"/>
</dbReference>
<keyword evidence="3" id="KW-0808">Transferase</keyword>
<evidence type="ECO:0000256" key="1">
    <source>
        <dbReference type="ARBA" id="ARBA00012513"/>
    </source>
</evidence>
<keyword evidence="4" id="KW-0547">Nucleotide-binding</keyword>
<dbReference type="PROSITE" id="PS50011">
    <property type="entry name" value="PROTEIN_KINASE_DOM"/>
    <property type="match status" value="1"/>
</dbReference>
<dbReference type="PROSITE" id="PS00108">
    <property type="entry name" value="PROTEIN_KINASE_ST"/>
    <property type="match status" value="1"/>
</dbReference>
<dbReference type="GO" id="GO:0005524">
    <property type="term" value="F:ATP binding"/>
    <property type="evidence" value="ECO:0007669"/>
    <property type="project" value="UniProtKB-KW"/>
</dbReference>
<dbReference type="InterPro" id="IPR008271">
    <property type="entry name" value="Ser/Thr_kinase_AS"/>
</dbReference>
<reference evidence="10" key="2">
    <citation type="submission" date="2025-09" db="UniProtKB">
        <authorList>
            <consortium name="Ensembl"/>
        </authorList>
    </citation>
    <scope>IDENTIFICATION</scope>
</reference>
<organism evidence="10 11">
    <name type="scientific">Xiphophorus couchianus</name>
    <name type="common">Monterrey platyfish</name>
    <dbReference type="NCBI Taxonomy" id="32473"/>
    <lineage>
        <taxon>Eukaryota</taxon>
        <taxon>Metazoa</taxon>
        <taxon>Chordata</taxon>
        <taxon>Craniata</taxon>
        <taxon>Vertebrata</taxon>
        <taxon>Euteleostomi</taxon>
        <taxon>Actinopterygii</taxon>
        <taxon>Neopterygii</taxon>
        <taxon>Teleostei</taxon>
        <taxon>Neoteleostei</taxon>
        <taxon>Acanthomorphata</taxon>
        <taxon>Ovalentaria</taxon>
        <taxon>Atherinomorphae</taxon>
        <taxon>Cyprinodontiformes</taxon>
        <taxon>Poeciliidae</taxon>
        <taxon>Poeciliinae</taxon>
        <taxon>Xiphophorus</taxon>
    </lineage>
</organism>
<dbReference type="STRING" id="32473.ENSXCOP00000011049"/>
<evidence type="ECO:0000256" key="5">
    <source>
        <dbReference type="ARBA" id="ARBA00022777"/>
    </source>
</evidence>
<dbReference type="InterPro" id="IPR011009">
    <property type="entry name" value="Kinase-like_dom_sf"/>
</dbReference>
<feature type="domain" description="Protein kinase" evidence="9">
    <location>
        <begin position="1"/>
        <end position="202"/>
    </location>
</feature>
<comment type="catalytic activity">
    <reaction evidence="7">
        <text>L-threonyl-[protein] + ATP = O-phospho-L-threonyl-[protein] + ADP + H(+)</text>
        <dbReference type="Rhea" id="RHEA:46608"/>
        <dbReference type="Rhea" id="RHEA-COMP:11060"/>
        <dbReference type="Rhea" id="RHEA-COMP:11605"/>
        <dbReference type="ChEBI" id="CHEBI:15378"/>
        <dbReference type="ChEBI" id="CHEBI:30013"/>
        <dbReference type="ChEBI" id="CHEBI:30616"/>
        <dbReference type="ChEBI" id="CHEBI:61977"/>
        <dbReference type="ChEBI" id="CHEBI:456216"/>
        <dbReference type="EC" id="2.7.11.1"/>
    </reaction>
</comment>
<dbReference type="Pfam" id="PF00069">
    <property type="entry name" value="Pkinase"/>
    <property type="match status" value="1"/>
</dbReference>
<keyword evidence="11" id="KW-1185">Reference proteome</keyword>
<keyword evidence="5" id="KW-0418">Kinase</keyword>
<dbReference type="EC" id="2.7.11.1" evidence="1"/>
<evidence type="ECO:0000256" key="2">
    <source>
        <dbReference type="ARBA" id="ARBA00022527"/>
    </source>
</evidence>
<dbReference type="GO" id="GO:0035556">
    <property type="term" value="P:intracellular signal transduction"/>
    <property type="evidence" value="ECO:0007669"/>
    <property type="project" value="TreeGrafter"/>
</dbReference>
<evidence type="ECO:0000256" key="8">
    <source>
        <dbReference type="ARBA" id="ARBA00048679"/>
    </source>
</evidence>
<evidence type="ECO:0000313" key="10">
    <source>
        <dbReference type="Ensembl" id="ENSXCOP00000011049.1"/>
    </source>
</evidence>
<evidence type="ECO:0000313" key="11">
    <source>
        <dbReference type="Proteomes" id="UP000261380"/>
    </source>
</evidence>
<dbReference type="GeneTree" id="ENSGT00940000164803"/>
<proteinExistence type="predicted"/>
<keyword evidence="2" id="KW-0723">Serine/threonine-protein kinase</keyword>
<dbReference type="SMART" id="SM00220">
    <property type="entry name" value="S_TKc"/>
    <property type="match status" value="1"/>
</dbReference>
<dbReference type="Gene3D" id="1.10.510.10">
    <property type="entry name" value="Transferase(Phosphotransferase) domain 1"/>
    <property type="match status" value="1"/>
</dbReference>
<name>A0A3B5LTB3_9TELE</name>
<dbReference type="SUPFAM" id="SSF56112">
    <property type="entry name" value="Protein kinase-like (PK-like)"/>
    <property type="match status" value="1"/>
</dbReference>
<dbReference type="InterPro" id="IPR000719">
    <property type="entry name" value="Prot_kinase_dom"/>
</dbReference>
<accession>A0A3B5LTB3</accession>
<comment type="catalytic activity">
    <reaction evidence="8">
        <text>L-seryl-[protein] + ATP = O-phospho-L-seryl-[protein] + ADP + H(+)</text>
        <dbReference type="Rhea" id="RHEA:17989"/>
        <dbReference type="Rhea" id="RHEA-COMP:9863"/>
        <dbReference type="Rhea" id="RHEA-COMP:11604"/>
        <dbReference type="ChEBI" id="CHEBI:15378"/>
        <dbReference type="ChEBI" id="CHEBI:29999"/>
        <dbReference type="ChEBI" id="CHEBI:30616"/>
        <dbReference type="ChEBI" id="CHEBI:83421"/>
        <dbReference type="ChEBI" id="CHEBI:456216"/>
        <dbReference type="EC" id="2.7.11.1"/>
    </reaction>
</comment>
<keyword evidence="6" id="KW-0067">ATP-binding</keyword>
<evidence type="ECO:0000256" key="3">
    <source>
        <dbReference type="ARBA" id="ARBA00022679"/>
    </source>
</evidence>
<dbReference type="GO" id="GO:0005737">
    <property type="term" value="C:cytoplasm"/>
    <property type="evidence" value="ECO:0007669"/>
    <property type="project" value="TreeGrafter"/>
</dbReference>
<evidence type="ECO:0000256" key="7">
    <source>
        <dbReference type="ARBA" id="ARBA00047899"/>
    </source>
</evidence>
<dbReference type="Proteomes" id="UP000261380">
    <property type="component" value="Unplaced"/>
</dbReference>
<dbReference type="Ensembl" id="ENSXCOT00000011176.1">
    <property type="protein sequence ID" value="ENSXCOP00000011049.1"/>
    <property type="gene ID" value="ENSXCOG00000008346.1"/>
</dbReference>
<evidence type="ECO:0000259" key="9">
    <source>
        <dbReference type="PROSITE" id="PS50011"/>
    </source>
</evidence>
<evidence type="ECO:0000256" key="4">
    <source>
        <dbReference type="ARBA" id="ARBA00022741"/>
    </source>
</evidence>
<protein>
    <recommendedName>
        <fullName evidence="1">non-specific serine/threonine protein kinase</fullName>
        <ecNumber evidence="1">2.7.11.1</ecNumber>
    </recommendedName>
</protein>
<evidence type="ECO:0000256" key="6">
    <source>
        <dbReference type="ARBA" id="ARBA00022840"/>
    </source>
</evidence>
<sequence>MAMELCAGGDLMDRICDRRRLGEREVRRYTRQILSAVEHLHKHGIVHRDLKIENFLLDEHNNIKIVDFGLSNTLKPDSLSLELLNTQCGSPAYAAPELLAHKKYGSKVDVWSMYVTNSPFVCPDHIKTSSLFLPRVRNANVMSCFCLVLLSHRGVSMFAMLTGTLPFTVEPFNIKQLHHKMVNKDISDIPGDISKGQNITTL</sequence>
<dbReference type="GO" id="GO:0004674">
    <property type="term" value="F:protein serine/threonine kinase activity"/>
    <property type="evidence" value="ECO:0007669"/>
    <property type="project" value="UniProtKB-KW"/>
</dbReference>
<reference evidence="10" key="1">
    <citation type="submission" date="2025-08" db="UniProtKB">
        <authorList>
            <consortium name="Ensembl"/>
        </authorList>
    </citation>
    <scope>IDENTIFICATION</scope>
</reference>
<dbReference type="PANTHER" id="PTHR24346:SF101">
    <property type="entry name" value="PROTEIN KINASE DOMAIN-CONTAINING PROTEIN"/>
    <property type="match status" value="1"/>
</dbReference>
<dbReference type="AlphaFoldDB" id="A0A3B5LTB3"/>